<dbReference type="Pfam" id="PF14009">
    <property type="entry name" value="PADRE"/>
    <property type="match status" value="2"/>
</dbReference>
<evidence type="ECO:0000313" key="2">
    <source>
        <dbReference type="Proteomes" id="UP000823749"/>
    </source>
</evidence>
<organism evidence="1 2">
    <name type="scientific">Rhododendron griersonianum</name>
    <dbReference type="NCBI Taxonomy" id="479676"/>
    <lineage>
        <taxon>Eukaryota</taxon>
        <taxon>Viridiplantae</taxon>
        <taxon>Streptophyta</taxon>
        <taxon>Embryophyta</taxon>
        <taxon>Tracheophyta</taxon>
        <taxon>Spermatophyta</taxon>
        <taxon>Magnoliopsida</taxon>
        <taxon>eudicotyledons</taxon>
        <taxon>Gunneridae</taxon>
        <taxon>Pentapetalae</taxon>
        <taxon>asterids</taxon>
        <taxon>Ericales</taxon>
        <taxon>Ericaceae</taxon>
        <taxon>Ericoideae</taxon>
        <taxon>Rhodoreae</taxon>
        <taxon>Rhododendron</taxon>
    </lineage>
</organism>
<dbReference type="EMBL" id="JACTNZ010000011">
    <property type="protein sequence ID" value="KAG5526562.1"/>
    <property type="molecule type" value="Genomic_DNA"/>
</dbReference>
<dbReference type="Proteomes" id="UP000823749">
    <property type="component" value="Chromosome 11"/>
</dbReference>
<dbReference type="InterPro" id="IPR025322">
    <property type="entry name" value="PADRE_dom"/>
</dbReference>
<dbReference type="AlphaFoldDB" id="A0AAV6IGH5"/>
<keyword evidence="2" id="KW-1185">Reference proteome</keyword>
<proteinExistence type="predicted"/>
<accession>A0AAV6IGH5</accession>
<protein>
    <submittedName>
        <fullName evidence="1">Uncharacterized protein</fullName>
    </submittedName>
</protein>
<name>A0AAV6IGH5_9ERIC</name>
<reference evidence="1" key="1">
    <citation type="submission" date="2020-08" db="EMBL/GenBank/DDBJ databases">
        <title>Plant Genome Project.</title>
        <authorList>
            <person name="Zhang R.-G."/>
        </authorList>
    </citation>
    <scope>NUCLEOTIDE SEQUENCE</scope>
    <source>
        <strain evidence="1">WSP0</strain>
        <tissue evidence="1">Leaf</tissue>
    </source>
</reference>
<sequence length="241" mass="25982">MGICASSEITRRGAGKPGIKKWPPTAAMVIHDLDGGHQEFRQPIKAGQILSQNPNCFLSNSETMFLGSHLPQVPDEEELQLGQIYFLIPISKSQTPLSLQELCALAVKASSALDNSLSSGRGGGIMKWPPTAMVVDLDGGLQEFRKPIRAGKILSQNPNCFLCSSETMFVASHVPHVPNNEELQLGTIYFLIPTSKSQTPLSLQDLCALAIKASSALNNSLFWNKSGWFSGRFPGGLQSSG</sequence>
<dbReference type="PANTHER" id="PTHR33052">
    <property type="entry name" value="DUF4228 DOMAIN PROTEIN-RELATED"/>
    <property type="match status" value="1"/>
</dbReference>
<evidence type="ECO:0000313" key="1">
    <source>
        <dbReference type="EMBL" id="KAG5526562.1"/>
    </source>
</evidence>
<comment type="caution">
    <text evidence="1">The sequence shown here is derived from an EMBL/GenBank/DDBJ whole genome shotgun (WGS) entry which is preliminary data.</text>
</comment>
<gene>
    <name evidence="1" type="ORF">RHGRI_032743</name>
</gene>